<sequence length="54" mass="6305">MTEKEKMLQDKMHDANPEYDQLHSSDEKRRKELLQKMLGKTGKAGHPGQFSSCW</sequence>
<dbReference type="AlphaFoldDB" id="A0A923LD13"/>
<gene>
    <name evidence="2" type="ORF">H8S44_10870</name>
</gene>
<name>A0A923LD13_9FIRM</name>
<dbReference type="Proteomes" id="UP000649345">
    <property type="component" value="Unassembled WGS sequence"/>
</dbReference>
<dbReference type="EMBL" id="JACOOR010000006">
    <property type="protein sequence ID" value="MBC5660274.1"/>
    <property type="molecule type" value="Genomic_DNA"/>
</dbReference>
<organism evidence="2 3">
    <name type="scientific">Anaerosacchariphilus hominis</name>
    <dbReference type="NCBI Taxonomy" id="2763017"/>
    <lineage>
        <taxon>Bacteria</taxon>
        <taxon>Bacillati</taxon>
        <taxon>Bacillota</taxon>
        <taxon>Clostridia</taxon>
        <taxon>Lachnospirales</taxon>
        <taxon>Lachnospiraceae</taxon>
        <taxon>Anaerosacchariphilus</taxon>
    </lineage>
</organism>
<accession>A0A923LD13</accession>
<evidence type="ECO:0000313" key="2">
    <source>
        <dbReference type="EMBL" id="MBC5660274.1"/>
    </source>
</evidence>
<dbReference type="RefSeq" id="WP_186872488.1">
    <property type="nucleotide sequence ID" value="NZ_JACOOR010000006.1"/>
</dbReference>
<evidence type="ECO:0000256" key="1">
    <source>
        <dbReference type="SAM" id="MobiDB-lite"/>
    </source>
</evidence>
<proteinExistence type="predicted"/>
<feature type="compositionally biased region" description="Basic and acidic residues" evidence="1">
    <location>
        <begin position="1"/>
        <end position="34"/>
    </location>
</feature>
<reference evidence="2" key="1">
    <citation type="submission" date="2020-08" db="EMBL/GenBank/DDBJ databases">
        <title>Genome public.</title>
        <authorList>
            <person name="Liu C."/>
            <person name="Sun Q."/>
        </authorList>
    </citation>
    <scope>NUCLEOTIDE SEQUENCE</scope>
    <source>
        <strain evidence="2">NSJ-68</strain>
    </source>
</reference>
<protein>
    <submittedName>
        <fullName evidence="2">Uncharacterized protein</fullName>
    </submittedName>
</protein>
<comment type="caution">
    <text evidence="2">The sequence shown here is derived from an EMBL/GenBank/DDBJ whole genome shotgun (WGS) entry which is preliminary data.</text>
</comment>
<feature type="region of interest" description="Disordered" evidence="1">
    <location>
        <begin position="1"/>
        <end position="54"/>
    </location>
</feature>
<keyword evidence="3" id="KW-1185">Reference proteome</keyword>
<evidence type="ECO:0000313" key="3">
    <source>
        <dbReference type="Proteomes" id="UP000649345"/>
    </source>
</evidence>